<dbReference type="PRINTS" id="PR00032">
    <property type="entry name" value="HTHARAC"/>
</dbReference>
<dbReference type="GO" id="GO:0043565">
    <property type="term" value="F:sequence-specific DNA binding"/>
    <property type="evidence" value="ECO:0007669"/>
    <property type="project" value="InterPro"/>
</dbReference>
<feature type="region of interest" description="Disordered" evidence="4">
    <location>
        <begin position="20"/>
        <end position="75"/>
    </location>
</feature>
<dbReference type="PROSITE" id="PS00041">
    <property type="entry name" value="HTH_ARAC_FAMILY_1"/>
    <property type="match status" value="1"/>
</dbReference>
<keyword evidence="2" id="KW-0238">DNA-binding</keyword>
<proteinExistence type="predicted"/>
<evidence type="ECO:0000313" key="6">
    <source>
        <dbReference type="EMBL" id="RKG91828.1"/>
    </source>
</evidence>
<keyword evidence="3" id="KW-0804">Transcription</keyword>
<sequence>MLRACAPSLPAVCCRSPPAVATRPRVEPRSPTPSPRAPRTSRPSMARCGPSTTWSTSRRTPLGSGRGTGRCTAPGFTSWPSAGRWRCTTTLDSWRPRSCWSAWASASGRSTGRCGATATSRTSSPPTNRAAGRGRASPDGASTTSSSTSTARAGGSPASSGRPRTRRTRFRPSCCRLPLREPLRHPRHMNQEWELPCPLRLLVTTPELLVGEWTCAGGQRAPWREQARYHELDLLQTGLHLRTHGRLRSVVDSTLAALNTPGNEYWMEAPTERPQRGTLVLLRGITAEQWAPRSTAHTRRVSANAAHLHIQMLRAEAPLAREEAALALVHQLHAEDCAPPRCPRAISPAWRRLAEELQHVMATCFTKRLTVSALAASTRTSPFHASRVFRAVTGETMHAHITRLRLRAALFELEHAAGNLTDVALAMGFSSHSHFTQAFRREFGCPPSVLATRRANAS</sequence>
<name>A0A3A8J9W1_9BACT</name>
<accession>A0A3A8J9W1</accession>
<keyword evidence="1" id="KW-0805">Transcription regulation</keyword>
<protein>
    <submittedName>
        <fullName evidence="6">AraC family transcriptional regulator</fullName>
    </submittedName>
</protein>
<feature type="compositionally biased region" description="Low complexity" evidence="4">
    <location>
        <begin position="137"/>
        <end position="162"/>
    </location>
</feature>
<dbReference type="PANTHER" id="PTHR43280:SF28">
    <property type="entry name" value="HTH-TYPE TRANSCRIPTIONAL ACTIVATOR RHAS"/>
    <property type="match status" value="1"/>
</dbReference>
<evidence type="ECO:0000259" key="5">
    <source>
        <dbReference type="PROSITE" id="PS01124"/>
    </source>
</evidence>
<dbReference type="InterPro" id="IPR020449">
    <property type="entry name" value="Tscrpt_reg_AraC-type_HTH"/>
</dbReference>
<feature type="compositionally biased region" description="Low complexity" evidence="4">
    <location>
        <begin position="51"/>
        <end position="60"/>
    </location>
</feature>
<dbReference type="PANTHER" id="PTHR43280">
    <property type="entry name" value="ARAC-FAMILY TRANSCRIPTIONAL REGULATOR"/>
    <property type="match status" value="1"/>
</dbReference>
<dbReference type="SUPFAM" id="SSF46689">
    <property type="entry name" value="Homeodomain-like"/>
    <property type="match status" value="1"/>
</dbReference>
<evidence type="ECO:0000313" key="7">
    <source>
        <dbReference type="Proteomes" id="UP000268094"/>
    </source>
</evidence>
<keyword evidence="7" id="KW-1185">Reference proteome</keyword>
<dbReference type="GO" id="GO:0003700">
    <property type="term" value="F:DNA-binding transcription factor activity"/>
    <property type="evidence" value="ECO:0007669"/>
    <property type="project" value="InterPro"/>
</dbReference>
<dbReference type="PROSITE" id="PS01124">
    <property type="entry name" value="HTH_ARAC_FAMILY_2"/>
    <property type="match status" value="1"/>
</dbReference>
<dbReference type="InterPro" id="IPR018060">
    <property type="entry name" value="HTH_AraC"/>
</dbReference>
<evidence type="ECO:0000256" key="1">
    <source>
        <dbReference type="ARBA" id="ARBA00023015"/>
    </source>
</evidence>
<comment type="caution">
    <text evidence="6">The sequence shown here is derived from an EMBL/GenBank/DDBJ whole genome shotgun (WGS) entry which is preliminary data.</text>
</comment>
<evidence type="ECO:0000256" key="2">
    <source>
        <dbReference type="ARBA" id="ARBA00023125"/>
    </source>
</evidence>
<dbReference type="Gene3D" id="1.10.10.60">
    <property type="entry name" value="Homeodomain-like"/>
    <property type="match status" value="1"/>
</dbReference>
<dbReference type="InterPro" id="IPR018062">
    <property type="entry name" value="HTH_AraC-typ_CS"/>
</dbReference>
<dbReference type="Proteomes" id="UP000268094">
    <property type="component" value="Unassembled WGS sequence"/>
</dbReference>
<reference evidence="7" key="1">
    <citation type="submission" date="2018-09" db="EMBL/GenBank/DDBJ databases">
        <authorList>
            <person name="Livingstone P.G."/>
            <person name="Whitworth D.E."/>
        </authorList>
    </citation>
    <scope>NUCLEOTIDE SEQUENCE [LARGE SCALE GENOMIC DNA]</scope>
    <source>
        <strain evidence="7">CA054A</strain>
    </source>
</reference>
<gene>
    <name evidence="6" type="ORF">D7V88_08320</name>
</gene>
<evidence type="ECO:0000256" key="3">
    <source>
        <dbReference type="ARBA" id="ARBA00023163"/>
    </source>
</evidence>
<feature type="compositionally biased region" description="Low complexity" evidence="4">
    <location>
        <begin position="116"/>
        <end position="130"/>
    </location>
</feature>
<dbReference type="EMBL" id="RAVZ01000038">
    <property type="protein sequence ID" value="RKG91828.1"/>
    <property type="molecule type" value="Genomic_DNA"/>
</dbReference>
<dbReference type="AlphaFoldDB" id="A0A3A8J9W1"/>
<feature type="region of interest" description="Disordered" evidence="4">
    <location>
        <begin position="106"/>
        <end position="168"/>
    </location>
</feature>
<evidence type="ECO:0000256" key="4">
    <source>
        <dbReference type="SAM" id="MobiDB-lite"/>
    </source>
</evidence>
<dbReference type="Pfam" id="PF12833">
    <property type="entry name" value="HTH_18"/>
    <property type="match status" value="1"/>
</dbReference>
<dbReference type="SMART" id="SM00342">
    <property type="entry name" value="HTH_ARAC"/>
    <property type="match status" value="1"/>
</dbReference>
<feature type="domain" description="HTH araC/xylS-type" evidence="5">
    <location>
        <begin position="355"/>
        <end position="453"/>
    </location>
</feature>
<dbReference type="InterPro" id="IPR009057">
    <property type="entry name" value="Homeodomain-like_sf"/>
</dbReference>
<organism evidence="6 7">
    <name type="scientific">Corallococcus terminator</name>
    <dbReference type="NCBI Taxonomy" id="2316733"/>
    <lineage>
        <taxon>Bacteria</taxon>
        <taxon>Pseudomonadati</taxon>
        <taxon>Myxococcota</taxon>
        <taxon>Myxococcia</taxon>
        <taxon>Myxococcales</taxon>
        <taxon>Cystobacterineae</taxon>
        <taxon>Myxococcaceae</taxon>
        <taxon>Corallococcus</taxon>
    </lineage>
</organism>